<dbReference type="AlphaFoldDB" id="A0A3N4HMQ9"/>
<evidence type="ECO:0000256" key="1">
    <source>
        <dbReference type="SAM" id="MobiDB-lite"/>
    </source>
</evidence>
<feature type="signal peptide" evidence="2">
    <location>
        <begin position="1"/>
        <end position="29"/>
    </location>
</feature>
<dbReference type="Proteomes" id="UP000275078">
    <property type="component" value="Unassembled WGS sequence"/>
</dbReference>
<feature type="chain" id="PRO_5018204052" evidence="2">
    <location>
        <begin position="30"/>
        <end position="277"/>
    </location>
</feature>
<feature type="compositionally biased region" description="Basic and acidic residues" evidence="1">
    <location>
        <begin position="77"/>
        <end position="86"/>
    </location>
</feature>
<keyword evidence="4" id="KW-1185">Reference proteome</keyword>
<protein>
    <submittedName>
        <fullName evidence="3">Uncharacterized protein</fullName>
    </submittedName>
</protein>
<evidence type="ECO:0000313" key="4">
    <source>
        <dbReference type="Proteomes" id="UP000275078"/>
    </source>
</evidence>
<organism evidence="3 4">
    <name type="scientific">Ascobolus immersus RN42</name>
    <dbReference type="NCBI Taxonomy" id="1160509"/>
    <lineage>
        <taxon>Eukaryota</taxon>
        <taxon>Fungi</taxon>
        <taxon>Dikarya</taxon>
        <taxon>Ascomycota</taxon>
        <taxon>Pezizomycotina</taxon>
        <taxon>Pezizomycetes</taxon>
        <taxon>Pezizales</taxon>
        <taxon>Ascobolaceae</taxon>
        <taxon>Ascobolus</taxon>
    </lineage>
</organism>
<proteinExistence type="predicted"/>
<keyword evidence="2" id="KW-0732">Signal</keyword>
<dbReference type="EMBL" id="ML119772">
    <property type="protein sequence ID" value="RPA75105.1"/>
    <property type="molecule type" value="Genomic_DNA"/>
</dbReference>
<evidence type="ECO:0000256" key="2">
    <source>
        <dbReference type="SAM" id="SignalP"/>
    </source>
</evidence>
<name>A0A3N4HMQ9_ASCIM</name>
<sequence>MRIQVSFEKLLPLGLLALQFIILPTAAAALQPAPASTPTKTSFVPSPLGKRQPFLSYLGKILNANVRKIAAQLKEKKAQAEREAKSDSSSSTYPDGEKPYRNITSFQIPHDTWPLNECKHNCHPRWEVHCQTDSTSPLITEAQGVLQNLNVRYEYCIDLRTEEELMRNLRCKPFYKHYSGGAEGAICLPKEHFPRDSNNGGGYPADWPIALTCSTVQRMLSVVFNSCADQTLGRVEGELWMYHHLENDKGEREGEWNTYRLALRGKRPFEPIDGKSG</sequence>
<gene>
    <name evidence="3" type="ORF">BJ508DRAFT_332476</name>
</gene>
<feature type="region of interest" description="Disordered" evidence="1">
    <location>
        <begin position="77"/>
        <end position="99"/>
    </location>
</feature>
<reference evidence="3 4" key="1">
    <citation type="journal article" date="2018" name="Nat. Ecol. Evol.">
        <title>Pezizomycetes genomes reveal the molecular basis of ectomycorrhizal truffle lifestyle.</title>
        <authorList>
            <person name="Murat C."/>
            <person name="Payen T."/>
            <person name="Noel B."/>
            <person name="Kuo A."/>
            <person name="Morin E."/>
            <person name="Chen J."/>
            <person name="Kohler A."/>
            <person name="Krizsan K."/>
            <person name="Balestrini R."/>
            <person name="Da Silva C."/>
            <person name="Montanini B."/>
            <person name="Hainaut M."/>
            <person name="Levati E."/>
            <person name="Barry K.W."/>
            <person name="Belfiori B."/>
            <person name="Cichocki N."/>
            <person name="Clum A."/>
            <person name="Dockter R.B."/>
            <person name="Fauchery L."/>
            <person name="Guy J."/>
            <person name="Iotti M."/>
            <person name="Le Tacon F."/>
            <person name="Lindquist E.A."/>
            <person name="Lipzen A."/>
            <person name="Malagnac F."/>
            <person name="Mello A."/>
            <person name="Molinier V."/>
            <person name="Miyauchi S."/>
            <person name="Poulain J."/>
            <person name="Riccioni C."/>
            <person name="Rubini A."/>
            <person name="Sitrit Y."/>
            <person name="Splivallo R."/>
            <person name="Traeger S."/>
            <person name="Wang M."/>
            <person name="Zifcakova L."/>
            <person name="Wipf D."/>
            <person name="Zambonelli A."/>
            <person name="Paolocci F."/>
            <person name="Nowrousian M."/>
            <person name="Ottonello S."/>
            <person name="Baldrian P."/>
            <person name="Spatafora J.W."/>
            <person name="Henrissat B."/>
            <person name="Nagy L.G."/>
            <person name="Aury J.M."/>
            <person name="Wincker P."/>
            <person name="Grigoriev I.V."/>
            <person name="Bonfante P."/>
            <person name="Martin F.M."/>
        </authorList>
    </citation>
    <scope>NUCLEOTIDE SEQUENCE [LARGE SCALE GENOMIC DNA]</scope>
    <source>
        <strain evidence="3 4">RN42</strain>
    </source>
</reference>
<accession>A0A3N4HMQ9</accession>
<evidence type="ECO:0000313" key="3">
    <source>
        <dbReference type="EMBL" id="RPA75105.1"/>
    </source>
</evidence>